<keyword evidence="4" id="KW-1185">Reference proteome</keyword>
<proteinExistence type="predicted"/>
<dbReference type="CDD" id="cd03392">
    <property type="entry name" value="PAP2_like_2"/>
    <property type="match status" value="1"/>
</dbReference>
<evidence type="ECO:0000313" key="4">
    <source>
        <dbReference type="Proteomes" id="UP000249828"/>
    </source>
</evidence>
<dbReference type="Gene3D" id="1.20.144.10">
    <property type="entry name" value="Phosphatidic acid phosphatase type 2/haloperoxidase"/>
    <property type="match status" value="2"/>
</dbReference>
<feature type="transmembrane region" description="Helical" evidence="1">
    <location>
        <begin position="156"/>
        <end position="178"/>
    </location>
</feature>
<keyword evidence="1" id="KW-0472">Membrane</keyword>
<comment type="caution">
    <text evidence="3">The sequence shown here is derived from an EMBL/GenBank/DDBJ whole genome shotgun (WGS) entry which is preliminary data.</text>
</comment>
<feature type="transmembrane region" description="Helical" evidence="1">
    <location>
        <begin position="184"/>
        <end position="203"/>
    </location>
</feature>
<dbReference type="EMBL" id="PIEU01000053">
    <property type="protein sequence ID" value="PZL74772.1"/>
    <property type="molecule type" value="Genomic_DNA"/>
</dbReference>
<feature type="transmembrane region" description="Helical" evidence="1">
    <location>
        <begin position="87"/>
        <end position="108"/>
    </location>
</feature>
<feature type="transmembrane region" description="Helical" evidence="1">
    <location>
        <begin position="128"/>
        <end position="149"/>
    </location>
</feature>
<organism evidence="3 4">
    <name type="scientific">Enterococcus plantarum</name>
    <dbReference type="NCBI Taxonomy" id="1077675"/>
    <lineage>
        <taxon>Bacteria</taxon>
        <taxon>Bacillati</taxon>
        <taxon>Bacillota</taxon>
        <taxon>Bacilli</taxon>
        <taxon>Lactobacillales</taxon>
        <taxon>Enterococcaceae</taxon>
        <taxon>Enterococcus</taxon>
    </lineage>
</organism>
<dbReference type="PANTHER" id="PTHR14969:SF13">
    <property type="entry name" value="AT30094P"/>
    <property type="match status" value="1"/>
</dbReference>
<dbReference type="STRING" id="1077675.BCR22_10880"/>
<dbReference type="AlphaFoldDB" id="A0A2W4BMZ3"/>
<accession>A0A2W4BMZ3</accession>
<keyword evidence="1" id="KW-1133">Transmembrane helix</keyword>
<dbReference type="Pfam" id="PF01569">
    <property type="entry name" value="PAP2"/>
    <property type="match status" value="1"/>
</dbReference>
<name>A0A2W4BMZ3_9ENTE</name>
<dbReference type="RefSeq" id="WP_069653589.1">
    <property type="nucleotide sequence ID" value="NZ_JAFLVY010000009.1"/>
</dbReference>
<feature type="transmembrane region" description="Helical" evidence="1">
    <location>
        <begin position="54"/>
        <end position="78"/>
    </location>
</feature>
<evidence type="ECO:0000259" key="2">
    <source>
        <dbReference type="SMART" id="SM00014"/>
    </source>
</evidence>
<dbReference type="InterPro" id="IPR000326">
    <property type="entry name" value="PAP2/HPO"/>
</dbReference>
<dbReference type="SMART" id="SM00014">
    <property type="entry name" value="acidPPc"/>
    <property type="match status" value="1"/>
</dbReference>
<dbReference type="SUPFAM" id="SSF48317">
    <property type="entry name" value="Acid phosphatase/Vanadium-dependent haloperoxidase"/>
    <property type="match status" value="1"/>
</dbReference>
<dbReference type="PANTHER" id="PTHR14969">
    <property type="entry name" value="SPHINGOSINE-1-PHOSPHATE PHOSPHOHYDROLASE"/>
    <property type="match status" value="1"/>
</dbReference>
<dbReference type="OrthoDB" id="9789113at2"/>
<evidence type="ECO:0000313" key="3">
    <source>
        <dbReference type="EMBL" id="PZL74772.1"/>
    </source>
</evidence>
<feature type="domain" description="Phosphatidic acid phosphatase type 2/haloperoxidase" evidence="2">
    <location>
        <begin position="88"/>
        <end position="199"/>
    </location>
</feature>
<evidence type="ECO:0000256" key="1">
    <source>
        <dbReference type="SAM" id="Phobius"/>
    </source>
</evidence>
<sequence>MKNKLYYQFAGSCFLVVFMFLGYVVRFYSSWLNGFDQTITTIVRTPYPSANQFFIWYTKFADPLTVGILTLAITFILYRGKFYAEMFWLLINVGLIAGIANPLIKLLFMRPRPTLNHLVTEHSYSFPSGHSTGSVLLYGTIILLLPQFIKQKNLCLFLQILLGLGIFLIGISRIYVGVHFPSDVIGGFCFGLAWLLMTYPIYLEKRFVWRFKSKQH</sequence>
<gene>
    <name evidence="3" type="ORF">CI088_06575</name>
</gene>
<keyword evidence="1" id="KW-0812">Transmembrane</keyword>
<reference evidence="3 4" key="1">
    <citation type="submission" date="2017-11" db="EMBL/GenBank/DDBJ databases">
        <title>Draft genome sequence of Enterococcus plantarum TRW2 strain isolated from lettuce.</title>
        <authorList>
            <person name="Kim E.B."/>
            <person name="Marco M.L."/>
            <person name="Williams T.R."/>
            <person name="You I.H."/>
        </authorList>
    </citation>
    <scope>NUCLEOTIDE SEQUENCE [LARGE SCALE GENOMIC DNA]</scope>
    <source>
        <strain evidence="3 4">TRW2</strain>
    </source>
</reference>
<protein>
    <submittedName>
        <fullName evidence="3">PAP2 family protein</fullName>
    </submittedName>
</protein>
<dbReference type="InterPro" id="IPR036938">
    <property type="entry name" value="PAP2/HPO_sf"/>
</dbReference>
<dbReference type="Proteomes" id="UP000249828">
    <property type="component" value="Unassembled WGS sequence"/>
</dbReference>
<feature type="transmembrane region" description="Helical" evidence="1">
    <location>
        <begin position="5"/>
        <end position="25"/>
    </location>
</feature>